<accession>A1ZDQ7</accession>
<proteinExistence type="inferred from homology"/>
<evidence type="ECO:0000256" key="2">
    <source>
        <dbReference type="ARBA" id="ARBA00006442"/>
    </source>
</evidence>
<evidence type="ECO:0000259" key="5">
    <source>
        <dbReference type="Pfam" id="PF07992"/>
    </source>
</evidence>
<keyword evidence="4" id="KW-0274">FAD</keyword>
<dbReference type="OrthoDB" id="9792592at2"/>
<comment type="caution">
    <text evidence="6">The sequence shown here is derived from an EMBL/GenBank/DDBJ whole genome shotgun (WGS) entry which is preliminary data.</text>
</comment>
<name>A1ZDQ7_MICM2</name>
<evidence type="ECO:0000256" key="4">
    <source>
        <dbReference type="ARBA" id="ARBA00022827"/>
    </source>
</evidence>
<dbReference type="Gene3D" id="3.50.50.60">
    <property type="entry name" value="FAD/NAD(P)-binding domain"/>
    <property type="match status" value="2"/>
</dbReference>
<dbReference type="GO" id="GO:0016491">
    <property type="term" value="F:oxidoreductase activity"/>
    <property type="evidence" value="ECO:0007669"/>
    <property type="project" value="InterPro"/>
</dbReference>
<dbReference type="Proteomes" id="UP000004095">
    <property type="component" value="Unassembled WGS sequence"/>
</dbReference>
<comment type="cofactor">
    <cofactor evidence="1">
        <name>FAD</name>
        <dbReference type="ChEBI" id="CHEBI:57692"/>
    </cofactor>
</comment>
<dbReference type="InterPro" id="IPR036188">
    <property type="entry name" value="FAD/NAD-bd_sf"/>
</dbReference>
<dbReference type="PANTHER" id="PTHR43429:SF3">
    <property type="entry name" value="NITRITE REDUCTASE [NAD(P)H]"/>
    <property type="match status" value="1"/>
</dbReference>
<keyword evidence="7" id="KW-1185">Reference proteome</keyword>
<dbReference type="SUPFAM" id="SSF51905">
    <property type="entry name" value="FAD/NAD(P)-binding domain"/>
    <property type="match status" value="1"/>
</dbReference>
<dbReference type="Pfam" id="PF07992">
    <property type="entry name" value="Pyr_redox_2"/>
    <property type="match status" value="1"/>
</dbReference>
<dbReference type="RefSeq" id="WP_002693710.1">
    <property type="nucleotide sequence ID" value="NZ_AAWS01000003.1"/>
</dbReference>
<dbReference type="AlphaFoldDB" id="A1ZDQ7"/>
<keyword evidence="3" id="KW-0285">Flavoprotein</keyword>
<sequence>MKHIVIIGNGISGITTARHVRKNSDHRITVVSAESDHFFSRTALMYIYMGHMRYQDTKPYEDWFWEKNRIALKKAYVQRVDTDRKTLYLNNNETLDYDVLVLATGSKPRKFDWKGVDARGVQGLYSLQDLEMMEQNTKDIRRAVIVGGGLIGVEMAEMLQSRQIEVTFLVREDRFWGGVMPKEEGELINRHMTHDHHVDLRLQTELKEIVPDANGRVQHIITHNDKKIDCQFVGLTIGVVPNIDFLQGSEIALNRGILVNRTLETNIPDVYALGDCAEFTEPFANRRPIEQVWYTGRMMGEALAQTLCGKRTEYKPGIWFNSAKFFDIEYQTYGWVWNELKENERAFYWEHPNKRISLRLVYEASNQQLLGINVFGIRLRHEVCNDWVAQGKSVAYAIAHLKDANFDPELYTQHEAAIIAAYNQQTGENIRLKKRSWKRIFNRKKQYI</sequence>
<comment type="similarity">
    <text evidence="2">Belongs to the FAD-dependent oxidoreductase family.</text>
</comment>
<dbReference type="InterPro" id="IPR023753">
    <property type="entry name" value="FAD/NAD-binding_dom"/>
</dbReference>
<evidence type="ECO:0000313" key="6">
    <source>
        <dbReference type="EMBL" id="EAY31215.1"/>
    </source>
</evidence>
<protein>
    <submittedName>
        <fullName evidence="6">Pyridine nucleotide-disulphide oxidoreductase domain protein</fullName>
    </submittedName>
</protein>
<feature type="domain" description="FAD/NAD(P)-binding" evidence="5">
    <location>
        <begin position="3"/>
        <end position="287"/>
    </location>
</feature>
<organism evidence="6 7">
    <name type="scientific">Microscilla marina ATCC 23134</name>
    <dbReference type="NCBI Taxonomy" id="313606"/>
    <lineage>
        <taxon>Bacteria</taxon>
        <taxon>Pseudomonadati</taxon>
        <taxon>Bacteroidota</taxon>
        <taxon>Cytophagia</taxon>
        <taxon>Cytophagales</taxon>
        <taxon>Microscillaceae</taxon>
        <taxon>Microscilla</taxon>
    </lineage>
</organism>
<reference evidence="6 7" key="1">
    <citation type="submission" date="2007-01" db="EMBL/GenBank/DDBJ databases">
        <authorList>
            <person name="Haygood M."/>
            <person name="Podell S."/>
            <person name="Anderson C."/>
            <person name="Hopkinson B."/>
            <person name="Roe K."/>
            <person name="Barbeau K."/>
            <person name="Gaasterland T."/>
            <person name="Ferriera S."/>
            <person name="Johnson J."/>
            <person name="Kravitz S."/>
            <person name="Beeson K."/>
            <person name="Sutton G."/>
            <person name="Rogers Y.-H."/>
            <person name="Friedman R."/>
            <person name="Frazier M."/>
            <person name="Venter J.C."/>
        </authorList>
    </citation>
    <scope>NUCLEOTIDE SEQUENCE [LARGE SCALE GENOMIC DNA]</scope>
    <source>
        <strain evidence="6 7">ATCC 23134</strain>
    </source>
</reference>
<dbReference type="InterPro" id="IPR050260">
    <property type="entry name" value="FAD-bd_OxRdtase"/>
</dbReference>
<dbReference type="PRINTS" id="PR00368">
    <property type="entry name" value="FADPNR"/>
</dbReference>
<dbReference type="PRINTS" id="PR00411">
    <property type="entry name" value="PNDRDTASEI"/>
</dbReference>
<evidence type="ECO:0000313" key="7">
    <source>
        <dbReference type="Proteomes" id="UP000004095"/>
    </source>
</evidence>
<gene>
    <name evidence="6" type="ORF">M23134_04048</name>
</gene>
<dbReference type="PANTHER" id="PTHR43429">
    <property type="entry name" value="PYRIDINE NUCLEOTIDE-DISULFIDE OXIDOREDUCTASE DOMAIN-CONTAINING"/>
    <property type="match status" value="1"/>
</dbReference>
<dbReference type="EMBL" id="AAWS01000003">
    <property type="protein sequence ID" value="EAY31215.1"/>
    <property type="molecule type" value="Genomic_DNA"/>
</dbReference>
<dbReference type="eggNOG" id="COG0446">
    <property type="taxonomic scope" value="Bacteria"/>
</dbReference>
<evidence type="ECO:0000256" key="1">
    <source>
        <dbReference type="ARBA" id="ARBA00001974"/>
    </source>
</evidence>
<evidence type="ECO:0000256" key="3">
    <source>
        <dbReference type="ARBA" id="ARBA00022630"/>
    </source>
</evidence>